<gene>
    <name evidence="1" type="ORF">F4821DRAFT_152779</name>
</gene>
<dbReference type="Proteomes" id="UP001497680">
    <property type="component" value="Unassembled WGS sequence"/>
</dbReference>
<dbReference type="EMBL" id="MU394327">
    <property type="protein sequence ID" value="KAI6085288.1"/>
    <property type="molecule type" value="Genomic_DNA"/>
</dbReference>
<protein>
    <submittedName>
        <fullName evidence="1">Membrane bound O-acyl transferase family-domain-containing protein</fullName>
    </submittedName>
</protein>
<comment type="caution">
    <text evidence="1">The sequence shown here is derived from an EMBL/GenBank/DDBJ whole genome shotgun (WGS) entry which is preliminary data.</text>
</comment>
<proteinExistence type="predicted"/>
<accession>A0ACC0CXU8</accession>
<sequence length="405" mass="44835">MLSELLNPYYPPASERTPLPALYFPVAYATVLLGYFLGPGHLQTLLVASILVPLALQRPRYTTGDVVTDYSLSGTLIMLLLTYLDHGTAKEDAPRFLGNPASPLPGGGVGEEDPETAWQKLKWATRLSTSPRGIGWNWQVKGVPAHPGASQPRSRFVFERAVEVARRSALKALAVYGIGFCAAVRPSAATSPLSDFLLDAAVSWCGAIWSFNTIGVSHAAAGAVTVLLGICEPWEWPPVFDALGKAWSVRQLWSTTYHQTLRRPLQQPGIRIARFLGLKKGTFASRYLQLYLAFFISFGTHWWQSYTIAREDKGEFAFFMLQPVIITIEDFLQWIWSKSVSAERKRRLAWLEYLVGYAWTIAAFTLTLRPVMQGWTSTGLIGSGGPDEKAALQLGRRHGGVYLRG</sequence>
<evidence type="ECO:0000313" key="2">
    <source>
        <dbReference type="Proteomes" id="UP001497680"/>
    </source>
</evidence>
<keyword evidence="1" id="KW-0808">Transferase</keyword>
<reference evidence="1 2" key="1">
    <citation type="journal article" date="2022" name="New Phytol.">
        <title>Ecological generalism drives hyperdiversity of secondary metabolite gene clusters in xylarialean endophytes.</title>
        <authorList>
            <person name="Franco M.E.E."/>
            <person name="Wisecaver J.H."/>
            <person name="Arnold A.E."/>
            <person name="Ju Y.M."/>
            <person name="Slot J.C."/>
            <person name="Ahrendt S."/>
            <person name="Moore L.P."/>
            <person name="Eastman K.E."/>
            <person name="Scott K."/>
            <person name="Konkel Z."/>
            <person name="Mondo S.J."/>
            <person name="Kuo A."/>
            <person name="Hayes R.D."/>
            <person name="Haridas S."/>
            <person name="Andreopoulos B."/>
            <person name="Riley R."/>
            <person name="LaButti K."/>
            <person name="Pangilinan J."/>
            <person name="Lipzen A."/>
            <person name="Amirebrahimi M."/>
            <person name="Yan J."/>
            <person name="Adam C."/>
            <person name="Keymanesh K."/>
            <person name="Ng V."/>
            <person name="Louie K."/>
            <person name="Northen T."/>
            <person name="Drula E."/>
            <person name="Henrissat B."/>
            <person name="Hsieh H.M."/>
            <person name="Youens-Clark K."/>
            <person name="Lutzoni F."/>
            <person name="Miadlikowska J."/>
            <person name="Eastwood D.C."/>
            <person name="Hamelin R.C."/>
            <person name="Grigoriev I.V."/>
            <person name="U'Ren J.M."/>
        </authorList>
    </citation>
    <scope>NUCLEOTIDE SEQUENCE [LARGE SCALE GENOMIC DNA]</scope>
    <source>
        <strain evidence="1 2">ER1909</strain>
    </source>
</reference>
<name>A0ACC0CXU8_9PEZI</name>
<evidence type="ECO:0000313" key="1">
    <source>
        <dbReference type="EMBL" id="KAI6085288.1"/>
    </source>
</evidence>
<organism evidence="1 2">
    <name type="scientific">Hypoxylon rubiginosum</name>
    <dbReference type="NCBI Taxonomy" id="110542"/>
    <lineage>
        <taxon>Eukaryota</taxon>
        <taxon>Fungi</taxon>
        <taxon>Dikarya</taxon>
        <taxon>Ascomycota</taxon>
        <taxon>Pezizomycotina</taxon>
        <taxon>Sordariomycetes</taxon>
        <taxon>Xylariomycetidae</taxon>
        <taxon>Xylariales</taxon>
        <taxon>Hypoxylaceae</taxon>
        <taxon>Hypoxylon</taxon>
    </lineage>
</organism>
<keyword evidence="2" id="KW-1185">Reference proteome</keyword>